<organism evidence="2 3">
    <name type="scientific">Pseudoglutamicibacter cumminsii</name>
    <dbReference type="NCBI Taxonomy" id="156979"/>
    <lineage>
        <taxon>Bacteria</taxon>
        <taxon>Bacillati</taxon>
        <taxon>Actinomycetota</taxon>
        <taxon>Actinomycetes</taxon>
        <taxon>Micrococcales</taxon>
        <taxon>Micrococcaceae</taxon>
        <taxon>Pseudoglutamicibacter</taxon>
    </lineage>
</organism>
<gene>
    <name evidence="2" type="ORF">QP116_01630</name>
</gene>
<dbReference type="AlphaFoldDB" id="A0AAP4FE86"/>
<evidence type="ECO:0000313" key="2">
    <source>
        <dbReference type="EMBL" id="MDK6274453.1"/>
    </source>
</evidence>
<sequence length="392" mass="44624">MSISELSPDPTGRSDHSGPNKFRGPNSVSHKRIGHFRHVLRYVEQHCEQQPHHAVVLILTDENDVWTGTVRCDAWTQQDLKQCERVVERSARESHRVIVGLYDTGVAGRRWVETCAQRWPNIVMAYAVEESRWFSNATIHEGGEWATHHSNVRSSEPAHLGEGLPHNHHQAIPVCAQELFQAAYDSAQRERDRALVNNGLWHMVDVWEWVLRQHELHESEPGPHTHTSNQYVGPWTHSLVHVVAAVCAQLDIATERERMIQQITVPCRLASTVEYKEVFTGEWGGPMSVDGLRAHRNITEYACSMTQAAGKGPRSTARAMLAWIEWAMGNHEQARHEIEKALLLEEEALTDSEMHKADFNEVGKQPLSTFAAQVKKVLDARSYPRWVEVPKR</sequence>
<dbReference type="Proteomes" id="UP001240483">
    <property type="component" value="Unassembled WGS sequence"/>
</dbReference>
<feature type="region of interest" description="Disordered" evidence="1">
    <location>
        <begin position="1"/>
        <end position="29"/>
    </location>
</feature>
<protein>
    <submittedName>
        <fullName evidence="2">Uncharacterized protein</fullName>
    </submittedName>
</protein>
<dbReference type="EMBL" id="JASODW010000001">
    <property type="protein sequence ID" value="MDK6274453.1"/>
    <property type="molecule type" value="Genomic_DNA"/>
</dbReference>
<name>A0AAP4FE86_9MICC</name>
<evidence type="ECO:0000256" key="1">
    <source>
        <dbReference type="SAM" id="MobiDB-lite"/>
    </source>
</evidence>
<proteinExistence type="predicted"/>
<evidence type="ECO:0000313" key="3">
    <source>
        <dbReference type="Proteomes" id="UP001240483"/>
    </source>
</evidence>
<comment type="caution">
    <text evidence="2">The sequence shown here is derived from an EMBL/GenBank/DDBJ whole genome shotgun (WGS) entry which is preliminary data.</text>
</comment>
<accession>A0AAP4FE86</accession>
<dbReference type="RefSeq" id="WP_285332415.1">
    <property type="nucleotide sequence ID" value="NZ_JASODW010000001.1"/>
</dbReference>
<reference evidence="2" key="1">
    <citation type="submission" date="2023-05" db="EMBL/GenBank/DDBJ databases">
        <title>Cataloging the Phylogenetic Diversity of Human Bladder Bacteria.</title>
        <authorList>
            <person name="Du J."/>
        </authorList>
    </citation>
    <scope>NUCLEOTIDE SEQUENCE</scope>
    <source>
        <strain evidence="2">UMB9978</strain>
    </source>
</reference>